<dbReference type="RefSeq" id="WP_349960633.1">
    <property type="nucleotide sequence ID" value="NZ_CP157961.1"/>
</dbReference>
<proteinExistence type="predicted"/>
<sequence>MWNLEYSSDADLDFELIFDHLFAAYLDLGDAPEDALERAANRIRELRLEIDRLVETPYIGTLRPDIYPGIRFLRRDKAAVWFLPVEERRTIVVAAIFFGGQDHIRRMLARMLQGSP</sequence>
<accession>A0AAU7S115</accession>
<dbReference type="EMBL" id="CP157961">
    <property type="protein sequence ID" value="XBT96074.1"/>
    <property type="molecule type" value="Genomic_DNA"/>
</dbReference>
<organism evidence="1">
    <name type="scientific">Rhizobium sp. ZPR3</name>
    <dbReference type="NCBI Taxonomy" id="3158967"/>
    <lineage>
        <taxon>Bacteria</taxon>
        <taxon>Pseudomonadati</taxon>
        <taxon>Pseudomonadota</taxon>
        <taxon>Alphaproteobacteria</taxon>
        <taxon>Hyphomicrobiales</taxon>
        <taxon>Rhizobiaceae</taxon>
        <taxon>Rhizobium/Agrobacterium group</taxon>
        <taxon>Rhizobium</taxon>
    </lineage>
</organism>
<geneLocation type="plasmid" evidence="1">
    <name>unnamed1</name>
</geneLocation>
<dbReference type="InterPro" id="IPR035093">
    <property type="entry name" value="RelE/ParE_toxin_dom_sf"/>
</dbReference>
<dbReference type="Gene3D" id="3.30.2310.20">
    <property type="entry name" value="RelE-like"/>
    <property type="match status" value="1"/>
</dbReference>
<reference evidence="1" key="1">
    <citation type="submission" date="2024-06" db="EMBL/GenBank/DDBJ databases">
        <authorList>
            <person name="Li T."/>
            <person name="Gao R."/>
        </authorList>
    </citation>
    <scope>NUCLEOTIDE SEQUENCE</scope>
    <source>
        <strain evidence="1">ZPR3</strain>
        <plasmid evidence="1">unnamed1</plasmid>
    </source>
</reference>
<dbReference type="AlphaFoldDB" id="A0AAU7S115"/>
<name>A0AAU7S115_9HYPH</name>
<protein>
    <submittedName>
        <fullName evidence="1">Type II toxin-antitoxin system RelE/ParE family toxin</fullName>
    </submittedName>
</protein>
<gene>
    <name evidence="1" type="ORF">ABM479_21295</name>
</gene>
<keyword evidence="1" id="KW-0614">Plasmid</keyword>
<evidence type="ECO:0000313" key="1">
    <source>
        <dbReference type="EMBL" id="XBT96074.1"/>
    </source>
</evidence>